<name>A0A1Q9QUI2_PSEPU</name>
<dbReference type="Proteomes" id="UP000186736">
    <property type="component" value="Unassembled WGS sequence"/>
</dbReference>
<dbReference type="EMBL" id="MKZO01000079">
    <property type="protein sequence ID" value="OLS58806.1"/>
    <property type="molecule type" value="Genomic_DNA"/>
</dbReference>
<dbReference type="InterPro" id="IPR000212">
    <property type="entry name" value="DNA_helicase_UvrD/REP"/>
</dbReference>
<dbReference type="GO" id="GO:0043138">
    <property type="term" value="F:3'-5' DNA helicase activity"/>
    <property type="evidence" value="ECO:0007669"/>
    <property type="project" value="TreeGrafter"/>
</dbReference>
<dbReference type="AlphaFoldDB" id="A0A1Q9QUI2"/>
<evidence type="ECO:0000256" key="1">
    <source>
        <dbReference type="ARBA" id="ARBA00034923"/>
    </source>
</evidence>
<dbReference type="InterPro" id="IPR027417">
    <property type="entry name" value="P-loop_NTPase"/>
</dbReference>
<accession>A0A1Q9QUI2</accession>
<dbReference type="PANTHER" id="PTHR11070">
    <property type="entry name" value="UVRD / RECB / PCRA DNA HELICASE FAMILY MEMBER"/>
    <property type="match status" value="1"/>
</dbReference>
<dbReference type="GO" id="GO:0005524">
    <property type="term" value="F:ATP binding"/>
    <property type="evidence" value="ECO:0007669"/>
    <property type="project" value="InterPro"/>
</dbReference>
<dbReference type="GO" id="GO:0003677">
    <property type="term" value="F:DNA binding"/>
    <property type="evidence" value="ECO:0007669"/>
    <property type="project" value="InterPro"/>
</dbReference>
<gene>
    <name evidence="2" type="ORF">PSEMO_61670</name>
</gene>
<dbReference type="Gene3D" id="3.40.50.300">
    <property type="entry name" value="P-loop containing nucleotide triphosphate hydrolases"/>
    <property type="match status" value="1"/>
</dbReference>
<evidence type="ECO:0000313" key="2">
    <source>
        <dbReference type="EMBL" id="OLS58806.1"/>
    </source>
</evidence>
<reference evidence="2 3" key="1">
    <citation type="submission" date="2016-10" db="EMBL/GenBank/DDBJ databases">
        <title>Genome Sequence of Pseudomonas putida GM4FR.</title>
        <authorList>
            <person name="Poehlein A."/>
            <person name="Wemheuer F."/>
            <person name="Hollensteiner J."/>
            <person name="Wemheuer B."/>
        </authorList>
    </citation>
    <scope>NUCLEOTIDE SEQUENCE [LARGE SCALE GENOMIC DNA]</scope>
    <source>
        <strain evidence="2 3">GM4FR</strain>
    </source>
</reference>
<sequence>MDKSVIFAVAGSGKTSLVIDRLSLDQRALIVTYTENNYRHLRHRIIQKFGTIPPNITVMTYFSFLHGFCYRPLLQLELDTRGMNFRLPTNPRTPLSDMARFRDGSRRLYYNRLAKLLEMRKCIPAIRARIERFYDYVYVDEVQDFAGHDFNLLLDISKAKAGMTFVGDFYQHTYDTSRDGSVNKSLHEDITKYEKRFRDTGIKVDKTTLGHSWRCSTTVCDFITAKLQITMGAQQERVSEIITIEEPGQAATLHADPNVVKLFLKEHDKYDCHSLNWGASKGMDHFEHVCVVLGADTWKRYQNGNLHEANPQTRNKLYVACSRANGDLYIVPDKLFKPFKKAR</sequence>
<dbReference type="PANTHER" id="PTHR11070:SF2">
    <property type="entry name" value="ATP-DEPENDENT DNA HELICASE SRS2"/>
    <property type="match status" value="1"/>
</dbReference>
<dbReference type="RefSeq" id="WP_075806734.1">
    <property type="nucleotide sequence ID" value="NZ_MKZO01000079.1"/>
</dbReference>
<dbReference type="GO" id="GO:0000725">
    <property type="term" value="P:recombinational repair"/>
    <property type="evidence" value="ECO:0007669"/>
    <property type="project" value="TreeGrafter"/>
</dbReference>
<organism evidence="2 3">
    <name type="scientific">Pseudomonas putida</name>
    <name type="common">Arthrobacter siderocapsulatus</name>
    <dbReference type="NCBI Taxonomy" id="303"/>
    <lineage>
        <taxon>Bacteria</taxon>
        <taxon>Pseudomonadati</taxon>
        <taxon>Pseudomonadota</taxon>
        <taxon>Gammaproteobacteria</taxon>
        <taxon>Pseudomonadales</taxon>
        <taxon>Pseudomonadaceae</taxon>
        <taxon>Pseudomonas</taxon>
    </lineage>
</organism>
<protein>
    <recommendedName>
        <fullName evidence="1">DNA 3'-5' helicase II</fullName>
    </recommendedName>
</protein>
<dbReference type="SUPFAM" id="SSF52540">
    <property type="entry name" value="P-loop containing nucleoside triphosphate hydrolases"/>
    <property type="match status" value="1"/>
</dbReference>
<dbReference type="GO" id="GO:0005829">
    <property type="term" value="C:cytosol"/>
    <property type="evidence" value="ECO:0007669"/>
    <property type="project" value="TreeGrafter"/>
</dbReference>
<dbReference type="OrthoDB" id="5107704at2"/>
<evidence type="ECO:0000313" key="3">
    <source>
        <dbReference type="Proteomes" id="UP000186736"/>
    </source>
</evidence>
<proteinExistence type="predicted"/>
<comment type="caution">
    <text evidence="2">The sequence shown here is derived from an EMBL/GenBank/DDBJ whole genome shotgun (WGS) entry which is preliminary data.</text>
</comment>